<keyword evidence="3" id="KW-1185">Reference proteome</keyword>
<dbReference type="SUPFAM" id="SSF48452">
    <property type="entry name" value="TPR-like"/>
    <property type="match status" value="1"/>
</dbReference>
<organism evidence="2 3">
    <name type="scientific">Dethiosulfatibacter aminovorans DSM 17477</name>
    <dbReference type="NCBI Taxonomy" id="1121476"/>
    <lineage>
        <taxon>Bacteria</taxon>
        <taxon>Bacillati</taxon>
        <taxon>Bacillota</taxon>
        <taxon>Tissierellia</taxon>
        <taxon>Dethiosulfatibacter</taxon>
    </lineage>
</organism>
<dbReference type="InterPro" id="IPR011990">
    <property type="entry name" value="TPR-like_helical_dom_sf"/>
</dbReference>
<dbReference type="RefSeq" id="WP_073050640.1">
    <property type="nucleotide sequence ID" value="NZ_FQZL01000034.1"/>
</dbReference>
<protein>
    <submittedName>
        <fullName evidence="2">Uncharacterized protein</fullName>
    </submittedName>
</protein>
<dbReference type="Proteomes" id="UP000184052">
    <property type="component" value="Unassembled WGS sequence"/>
</dbReference>
<dbReference type="OrthoDB" id="112232at2"/>
<feature type="transmembrane region" description="Helical" evidence="1">
    <location>
        <begin position="25"/>
        <end position="42"/>
    </location>
</feature>
<name>A0A1M6LTZ0_9FIRM</name>
<accession>A0A1M6LTZ0</accession>
<dbReference type="EMBL" id="FQZL01000034">
    <property type="protein sequence ID" value="SHJ74707.1"/>
    <property type="molecule type" value="Genomic_DNA"/>
</dbReference>
<evidence type="ECO:0000256" key="1">
    <source>
        <dbReference type="SAM" id="Phobius"/>
    </source>
</evidence>
<dbReference type="Gene3D" id="1.25.40.10">
    <property type="entry name" value="Tetratricopeptide repeat domain"/>
    <property type="match status" value="1"/>
</dbReference>
<feature type="transmembrane region" description="Helical" evidence="1">
    <location>
        <begin position="54"/>
        <end position="73"/>
    </location>
</feature>
<keyword evidence="1" id="KW-0472">Membrane</keyword>
<reference evidence="2 3" key="1">
    <citation type="submission" date="2016-11" db="EMBL/GenBank/DDBJ databases">
        <authorList>
            <person name="Jaros S."/>
            <person name="Januszkiewicz K."/>
            <person name="Wedrychowicz H."/>
        </authorList>
    </citation>
    <scope>NUCLEOTIDE SEQUENCE [LARGE SCALE GENOMIC DNA]</scope>
    <source>
        <strain evidence="2 3">DSM 17477</strain>
    </source>
</reference>
<dbReference type="STRING" id="1121476.SAMN02745751_03277"/>
<keyword evidence="1" id="KW-1133">Transmembrane helix</keyword>
<evidence type="ECO:0000313" key="3">
    <source>
        <dbReference type="Proteomes" id="UP000184052"/>
    </source>
</evidence>
<gene>
    <name evidence="2" type="ORF">SAMN02745751_03277</name>
</gene>
<proteinExistence type="predicted"/>
<keyword evidence="1" id="KW-0812">Transmembrane</keyword>
<sequence length="276" mass="30895">MMLIFGICILFGALLEMILTAFSFSSLMVMAFGLVLAVVSLAGNKLFKGIGKNALSLIVILVALLVVAGISHMEESLDKETRDILSQAEKVKTEEGYEAAIDFLENSNAGDGWRKEAALLIGNLYMEESKFTEGAGAYYQVLKKLPDDMAVRTLYAEALYMKNDYKNTLDQGLHMAELDPEYSKAYVIIGDAYKGYNDHFREIFYYKIAVGLDETSVVNRLRLAEAYGNSQSEEEAIEQYEIAKELADTFDEETLVYESYLRFTDIGSTETEEVQP</sequence>
<dbReference type="AlphaFoldDB" id="A0A1M6LTZ0"/>
<evidence type="ECO:0000313" key="2">
    <source>
        <dbReference type="EMBL" id="SHJ74707.1"/>
    </source>
</evidence>